<dbReference type="PRINTS" id="PR00980">
    <property type="entry name" value="TRNASYNTHALA"/>
</dbReference>
<dbReference type="PANTHER" id="PTHR11777:SF9">
    <property type="entry name" value="ALANINE--TRNA LIGASE, CYTOPLASMIC"/>
    <property type="match status" value="1"/>
</dbReference>
<dbReference type="FunFam" id="3.10.310.40:FF:000001">
    <property type="entry name" value="Alanine--tRNA ligase"/>
    <property type="match status" value="1"/>
</dbReference>
<dbReference type="InterPro" id="IPR050058">
    <property type="entry name" value="Ala-tRNA_ligase"/>
</dbReference>
<dbReference type="GO" id="GO:0006419">
    <property type="term" value="P:alanyl-tRNA aminoacylation"/>
    <property type="evidence" value="ECO:0007669"/>
    <property type="project" value="InterPro"/>
</dbReference>
<dbReference type="PROSITE" id="PS50860">
    <property type="entry name" value="AA_TRNA_LIGASE_II_ALA"/>
    <property type="match status" value="1"/>
</dbReference>
<accession>A0A381STA1</accession>
<dbReference type="InterPro" id="IPR018163">
    <property type="entry name" value="Thr/Ala-tRNA-synth_IIc_edit"/>
</dbReference>
<dbReference type="InterPro" id="IPR002318">
    <property type="entry name" value="Ala-tRNA-lgiase_IIc"/>
</dbReference>
<evidence type="ECO:0000256" key="5">
    <source>
        <dbReference type="ARBA" id="ARBA00022555"/>
    </source>
</evidence>
<keyword evidence="8" id="KW-0547">Nucleotide-binding</keyword>
<dbReference type="CDD" id="cd00673">
    <property type="entry name" value="AlaRS_core"/>
    <property type="match status" value="1"/>
</dbReference>
<evidence type="ECO:0000256" key="13">
    <source>
        <dbReference type="ARBA" id="ARBA00023146"/>
    </source>
</evidence>
<dbReference type="InterPro" id="IPR003156">
    <property type="entry name" value="DHHA1_dom"/>
</dbReference>
<dbReference type="InterPro" id="IPR018164">
    <property type="entry name" value="Ala-tRNA-synth_IIc_N"/>
</dbReference>
<keyword evidence="9" id="KW-0862">Zinc</keyword>
<evidence type="ECO:0000256" key="8">
    <source>
        <dbReference type="ARBA" id="ARBA00022741"/>
    </source>
</evidence>
<keyword evidence="13" id="KW-0030">Aminoacyl-tRNA synthetase</keyword>
<dbReference type="SUPFAM" id="SSF101353">
    <property type="entry name" value="Putative anticodon-binding domain of alanyl-tRNA synthetase (AlaRS)"/>
    <property type="match status" value="1"/>
</dbReference>
<evidence type="ECO:0000259" key="14">
    <source>
        <dbReference type="PROSITE" id="PS50860"/>
    </source>
</evidence>
<feature type="domain" description="Alanyl-transfer RNA synthetases family profile" evidence="14">
    <location>
        <begin position="1"/>
        <end position="693"/>
    </location>
</feature>
<dbReference type="Pfam" id="PF02272">
    <property type="entry name" value="DHHA1"/>
    <property type="match status" value="1"/>
</dbReference>
<evidence type="ECO:0000256" key="12">
    <source>
        <dbReference type="ARBA" id="ARBA00022917"/>
    </source>
</evidence>
<dbReference type="GO" id="GO:0004813">
    <property type="term" value="F:alanine-tRNA ligase activity"/>
    <property type="evidence" value="ECO:0007669"/>
    <property type="project" value="UniProtKB-EC"/>
</dbReference>
<evidence type="ECO:0000256" key="4">
    <source>
        <dbReference type="ARBA" id="ARBA00017959"/>
    </source>
</evidence>
<dbReference type="NCBIfam" id="TIGR00344">
    <property type="entry name" value="alaS"/>
    <property type="match status" value="1"/>
</dbReference>
<evidence type="ECO:0000256" key="2">
    <source>
        <dbReference type="ARBA" id="ARBA00008226"/>
    </source>
</evidence>
<dbReference type="InterPro" id="IPR012947">
    <property type="entry name" value="tRNA_SAD"/>
</dbReference>
<dbReference type="FunFam" id="3.30.930.10:FF:000004">
    <property type="entry name" value="Alanine--tRNA ligase"/>
    <property type="match status" value="1"/>
</dbReference>
<dbReference type="HAMAP" id="MF_00036_B">
    <property type="entry name" value="Ala_tRNA_synth_B"/>
    <property type="match status" value="1"/>
</dbReference>
<comment type="cofactor">
    <cofactor evidence="1">
        <name>Zn(2+)</name>
        <dbReference type="ChEBI" id="CHEBI:29105"/>
    </cofactor>
</comment>
<dbReference type="GO" id="GO:0000049">
    <property type="term" value="F:tRNA binding"/>
    <property type="evidence" value="ECO:0007669"/>
    <property type="project" value="UniProtKB-KW"/>
</dbReference>
<dbReference type="EC" id="6.1.1.7" evidence="3"/>
<dbReference type="SMART" id="SM00863">
    <property type="entry name" value="tRNA_SAD"/>
    <property type="match status" value="1"/>
</dbReference>
<evidence type="ECO:0000256" key="7">
    <source>
        <dbReference type="ARBA" id="ARBA00022723"/>
    </source>
</evidence>
<keyword evidence="5" id="KW-0820">tRNA-binding</keyword>
<evidence type="ECO:0000256" key="6">
    <source>
        <dbReference type="ARBA" id="ARBA00022598"/>
    </source>
</evidence>
<keyword evidence="7" id="KW-0479">Metal-binding</keyword>
<dbReference type="InterPro" id="IPR045864">
    <property type="entry name" value="aa-tRNA-synth_II/BPL/LPL"/>
</dbReference>
<gene>
    <name evidence="15" type="ORF">METZ01_LOCUS60119</name>
</gene>
<name>A0A381STA1_9ZZZZ</name>
<evidence type="ECO:0000256" key="10">
    <source>
        <dbReference type="ARBA" id="ARBA00022840"/>
    </source>
</evidence>
<evidence type="ECO:0000256" key="11">
    <source>
        <dbReference type="ARBA" id="ARBA00022884"/>
    </source>
</evidence>
<evidence type="ECO:0000256" key="9">
    <source>
        <dbReference type="ARBA" id="ARBA00022833"/>
    </source>
</evidence>
<keyword evidence="6" id="KW-0436">Ligase</keyword>
<sequence>MTSKEIRQSFIDFFQDKGHRVVHSAPVVPLDDPTLLFTNAGMNQFKPIFLNQMQPESLRVVNSQKCIRVSGKHNDLEEVGVDNFHHTFFEMLGNWSFGDYYKKEAISWAWELFTETWCLDKDRLWATVYEEDEEAYSLWTEVTDIAPERVLKCGKKDNFWEMGETGPCGPCSEIHYFVGGDADKQTPEGINKSDEYWELWNLVFIQNNRSEDGVLEDLPEKHVDTGLGLERIAAVLQGRTSSYDTDLFQPIIQKVESIAGSSCQNDPVAHKVIADHIRMLCFSIADGALPSNEGRGYVLRRILRRAARFGRILGMHEPFLYKIATTVGDVMGETFPEVMEKRTHIEKVIQAEEVAFNHTLDRGLTHFDKISAAAKGNEIVGAEAFKLYDTYGFPLDLTQLLAQERGFSVDVAGFEVAMAQQKQRARDAGKFMAGGTTIDWITVSEGSDSEFTGFEALTSSSHIRRYAQQGKDWLLVVDKTPFYAESGGQVGDTGAIRGQGIELKVKDVKKDNHAFIHVCTGELNGENIGEPMTCAVDGSRRDSIRRNHTATHLLHRALKQVLGDHVHQAGSLVHPEYLRFDLTHYEKVTKEQQLGIENIVNQQILLNSSLEVSVKKYKEAKEAGVEALFGEKYSEEVRVVQIGEFSMELCGGTHVNRTGDIGFFHIIEESSLASGVRRIVALTGNGAFARMQTQAAILDELQRLLNIPPEQFPDRIGTMIVERKKLEKRLRQRLSDSGSGLTKLLDQIETVKGHQVLVEKIEASSMDDLKRIGDEVRGKLTSGIGALFMAGDGKPSAVVVVADGIIAQGQNAGTLAKSIGSFMGGGGGGKPHLATAGGSDVEIIEQAMDQTKELIINCLTELE</sequence>
<dbReference type="FunFam" id="3.30.54.20:FF:000001">
    <property type="entry name" value="Alanine--tRNA ligase"/>
    <property type="match status" value="1"/>
</dbReference>
<dbReference type="GO" id="GO:0046872">
    <property type="term" value="F:metal ion binding"/>
    <property type="evidence" value="ECO:0007669"/>
    <property type="project" value="UniProtKB-KW"/>
</dbReference>
<evidence type="ECO:0000313" key="15">
    <source>
        <dbReference type="EMBL" id="SVA07265.1"/>
    </source>
</evidence>
<reference evidence="15" key="1">
    <citation type="submission" date="2018-05" db="EMBL/GenBank/DDBJ databases">
        <authorList>
            <person name="Lanie J.A."/>
            <person name="Ng W.-L."/>
            <person name="Kazmierczak K.M."/>
            <person name="Andrzejewski T.M."/>
            <person name="Davidsen T.M."/>
            <person name="Wayne K.J."/>
            <person name="Tettelin H."/>
            <person name="Glass J.I."/>
            <person name="Rusch D."/>
            <person name="Podicherti R."/>
            <person name="Tsui H.-C.T."/>
            <person name="Winkler M.E."/>
        </authorList>
    </citation>
    <scope>NUCLEOTIDE SEQUENCE</scope>
</reference>
<keyword evidence="12" id="KW-0648">Protein biosynthesis</keyword>
<dbReference type="GO" id="GO:0005737">
    <property type="term" value="C:cytoplasm"/>
    <property type="evidence" value="ECO:0007669"/>
    <property type="project" value="InterPro"/>
</dbReference>
<dbReference type="Gene3D" id="3.10.310.40">
    <property type="match status" value="1"/>
</dbReference>
<comment type="similarity">
    <text evidence="2">Belongs to the class-II aminoacyl-tRNA synthetase family.</text>
</comment>
<evidence type="ECO:0000256" key="1">
    <source>
        <dbReference type="ARBA" id="ARBA00001947"/>
    </source>
</evidence>
<dbReference type="SUPFAM" id="SSF50447">
    <property type="entry name" value="Translation proteins"/>
    <property type="match status" value="1"/>
</dbReference>
<dbReference type="Gene3D" id="3.30.930.10">
    <property type="entry name" value="Bira Bifunctional Protein, Domain 2"/>
    <property type="match status" value="1"/>
</dbReference>
<dbReference type="InterPro" id="IPR018165">
    <property type="entry name" value="Ala-tRNA-synth_IIc_core"/>
</dbReference>
<dbReference type="PANTHER" id="PTHR11777">
    <property type="entry name" value="ALANYL-TRNA SYNTHETASE"/>
    <property type="match status" value="1"/>
</dbReference>
<dbReference type="AlphaFoldDB" id="A0A381STA1"/>
<dbReference type="GO" id="GO:0005524">
    <property type="term" value="F:ATP binding"/>
    <property type="evidence" value="ECO:0007669"/>
    <property type="project" value="UniProtKB-KW"/>
</dbReference>
<protein>
    <recommendedName>
        <fullName evidence="4">Alanine--tRNA ligase</fullName>
        <ecNumber evidence="3">6.1.1.7</ecNumber>
    </recommendedName>
</protein>
<keyword evidence="11" id="KW-0694">RNA-binding</keyword>
<proteinExistence type="inferred from homology"/>
<dbReference type="SUPFAM" id="SSF55681">
    <property type="entry name" value="Class II aaRS and biotin synthetases"/>
    <property type="match status" value="1"/>
</dbReference>
<dbReference type="Gene3D" id="3.30.54.20">
    <property type="match status" value="1"/>
</dbReference>
<organism evidence="15">
    <name type="scientific">marine metagenome</name>
    <dbReference type="NCBI Taxonomy" id="408172"/>
    <lineage>
        <taxon>unclassified sequences</taxon>
        <taxon>metagenomes</taxon>
        <taxon>ecological metagenomes</taxon>
    </lineage>
</organism>
<keyword evidence="10" id="KW-0067">ATP-binding</keyword>
<dbReference type="EMBL" id="UINC01003545">
    <property type="protein sequence ID" value="SVA07265.1"/>
    <property type="molecule type" value="Genomic_DNA"/>
</dbReference>
<dbReference type="InterPro" id="IPR023033">
    <property type="entry name" value="Ala_tRNA_ligase_euk/bac"/>
</dbReference>
<dbReference type="SUPFAM" id="SSF55186">
    <property type="entry name" value="ThrRS/AlaRS common domain"/>
    <property type="match status" value="1"/>
</dbReference>
<dbReference type="Pfam" id="PF07973">
    <property type="entry name" value="tRNA_SAD"/>
    <property type="match status" value="1"/>
</dbReference>
<dbReference type="Gene3D" id="6.10.250.550">
    <property type="match status" value="1"/>
</dbReference>
<dbReference type="GO" id="GO:0002161">
    <property type="term" value="F:aminoacyl-tRNA deacylase activity"/>
    <property type="evidence" value="ECO:0007669"/>
    <property type="project" value="TreeGrafter"/>
</dbReference>
<evidence type="ECO:0000256" key="3">
    <source>
        <dbReference type="ARBA" id="ARBA00013168"/>
    </source>
</evidence>
<dbReference type="InterPro" id="IPR018162">
    <property type="entry name" value="Ala-tRNA-ligase_IIc_anticod-bd"/>
</dbReference>
<dbReference type="InterPro" id="IPR009000">
    <property type="entry name" value="Transl_B-barrel_sf"/>
</dbReference>
<dbReference type="Gene3D" id="2.40.30.130">
    <property type="match status" value="1"/>
</dbReference>
<dbReference type="FunFam" id="3.30.980.10:FF:000004">
    <property type="entry name" value="Alanine--tRNA ligase, cytoplasmic"/>
    <property type="match status" value="1"/>
</dbReference>
<dbReference type="Gene3D" id="3.30.980.10">
    <property type="entry name" value="Threonyl-trna Synthetase, Chain A, domain 2"/>
    <property type="match status" value="1"/>
</dbReference>
<dbReference type="Pfam" id="PF01411">
    <property type="entry name" value="tRNA-synt_2c"/>
    <property type="match status" value="1"/>
</dbReference>